<dbReference type="Gene3D" id="3.10.20.310">
    <property type="entry name" value="membrane protein fhac"/>
    <property type="match status" value="1"/>
</dbReference>
<reference evidence="9 10" key="1">
    <citation type="submission" date="2019-03" db="EMBL/GenBank/DDBJ databases">
        <title>Metabolic potential of uncultured bacteria and archaea associated with petroleum seepage in deep-sea sediments.</title>
        <authorList>
            <person name="Dong X."/>
            <person name="Hubert C."/>
        </authorList>
    </citation>
    <scope>NUCLEOTIDE SEQUENCE [LARGE SCALE GENOMIC DNA]</scope>
    <source>
        <strain evidence="9">E44_bin18</strain>
    </source>
</reference>
<evidence type="ECO:0000259" key="8">
    <source>
        <dbReference type="PROSITE" id="PS51779"/>
    </source>
</evidence>
<keyword evidence="2" id="KW-1003">Cell membrane</keyword>
<dbReference type="PANTHER" id="PTHR35851:SF1">
    <property type="entry name" value="CELL DIVISION PROTEIN FTSQ"/>
    <property type="match status" value="1"/>
</dbReference>
<comment type="subcellular location">
    <subcellularLocation>
        <location evidence="1">Membrane</location>
    </subcellularLocation>
</comment>
<feature type="domain" description="POTRA" evidence="8">
    <location>
        <begin position="47"/>
        <end position="115"/>
    </location>
</feature>
<dbReference type="GO" id="GO:0090529">
    <property type="term" value="P:cell septum assembly"/>
    <property type="evidence" value="ECO:0007669"/>
    <property type="project" value="InterPro"/>
</dbReference>
<gene>
    <name evidence="9" type="ORF">E3J62_05050</name>
</gene>
<dbReference type="InterPro" id="IPR034746">
    <property type="entry name" value="POTRA"/>
</dbReference>
<evidence type="ECO:0000256" key="7">
    <source>
        <dbReference type="ARBA" id="ARBA00023306"/>
    </source>
</evidence>
<dbReference type="AlphaFoldDB" id="A0A523UUJ2"/>
<keyword evidence="3" id="KW-0132">Cell division</keyword>
<evidence type="ECO:0000256" key="4">
    <source>
        <dbReference type="ARBA" id="ARBA00022692"/>
    </source>
</evidence>
<evidence type="ECO:0000313" key="10">
    <source>
        <dbReference type="Proteomes" id="UP000315525"/>
    </source>
</evidence>
<evidence type="ECO:0000256" key="6">
    <source>
        <dbReference type="ARBA" id="ARBA00023136"/>
    </source>
</evidence>
<dbReference type="PANTHER" id="PTHR35851">
    <property type="entry name" value="CELL DIVISION PROTEIN FTSQ"/>
    <property type="match status" value="1"/>
</dbReference>
<keyword evidence="5" id="KW-1133">Transmembrane helix</keyword>
<comment type="caution">
    <text evidence="9">The sequence shown here is derived from an EMBL/GenBank/DDBJ whole genome shotgun (WGS) entry which is preliminary data.</text>
</comment>
<keyword evidence="4" id="KW-0812">Transmembrane</keyword>
<proteinExistence type="predicted"/>
<evidence type="ECO:0000256" key="3">
    <source>
        <dbReference type="ARBA" id="ARBA00022618"/>
    </source>
</evidence>
<dbReference type="Pfam" id="PF08478">
    <property type="entry name" value="POTRA_1"/>
    <property type="match status" value="1"/>
</dbReference>
<dbReference type="GO" id="GO:0016020">
    <property type="term" value="C:membrane"/>
    <property type="evidence" value="ECO:0007669"/>
    <property type="project" value="UniProtKB-SubCell"/>
</dbReference>
<dbReference type="PROSITE" id="PS51779">
    <property type="entry name" value="POTRA"/>
    <property type="match status" value="1"/>
</dbReference>
<dbReference type="PROSITE" id="PS51257">
    <property type="entry name" value="PROKAR_LIPOPROTEIN"/>
    <property type="match status" value="1"/>
</dbReference>
<keyword evidence="6" id="KW-0472">Membrane</keyword>
<name>A0A523UUJ2_UNCT6</name>
<sequence>MNSSHRQVKKRRTRKLRVRVTFILFVLGLLASGGCGMYRRARDWRIFSISQIVVRGVGEEYVTRVADASGIKRGRSMLELNPREIARRLESLDFVRRAYIRRRPPGRVILDISGRKPFALVNGNIVVGEDGRAVSSDVKGLDLLVVDCPLRKGEGGFESVDPGLLQQAFLVLAAVESLGVKRVDVTNLDDARVLLADGTLLRLGSGRFCEKSRMIALVLRDLKERNGKVSTIDARFDSQILVLRQESLRSRKN</sequence>
<evidence type="ECO:0000313" key="9">
    <source>
        <dbReference type="EMBL" id="TET46212.1"/>
    </source>
</evidence>
<evidence type="ECO:0000256" key="1">
    <source>
        <dbReference type="ARBA" id="ARBA00004370"/>
    </source>
</evidence>
<dbReference type="InterPro" id="IPR026579">
    <property type="entry name" value="FtsQ"/>
</dbReference>
<organism evidence="9 10">
    <name type="scientific">candidate division TA06 bacterium</name>
    <dbReference type="NCBI Taxonomy" id="2250710"/>
    <lineage>
        <taxon>Bacteria</taxon>
        <taxon>Bacteria division TA06</taxon>
    </lineage>
</organism>
<accession>A0A523UUJ2</accession>
<evidence type="ECO:0000256" key="5">
    <source>
        <dbReference type="ARBA" id="ARBA00022989"/>
    </source>
</evidence>
<dbReference type="EMBL" id="SOJN01000063">
    <property type="protein sequence ID" value="TET46212.1"/>
    <property type="molecule type" value="Genomic_DNA"/>
</dbReference>
<protein>
    <submittedName>
        <fullName evidence="9">FtsQ-type POTRA domain-containing protein</fullName>
    </submittedName>
</protein>
<keyword evidence="7" id="KW-0131">Cell cycle</keyword>
<dbReference type="Proteomes" id="UP000315525">
    <property type="component" value="Unassembled WGS sequence"/>
</dbReference>
<dbReference type="InterPro" id="IPR013685">
    <property type="entry name" value="POTRA_FtsQ_type"/>
</dbReference>
<evidence type="ECO:0000256" key="2">
    <source>
        <dbReference type="ARBA" id="ARBA00022475"/>
    </source>
</evidence>